<sequence length="579" mass="62270">MKRDRIGSNGSTGSGDLHIDRLLSDFSFLRICLDHITLTHDSPFLKGLQQKGSLFGYTLKYSFPCPDGVSSSLRAKVILRSSSFSSNAIFFRHKRVNLVKLRPDVIPFWSNASLVLDLEVQLTMHGKFSTRPLARCTVPLEDLLLPPFAISRDYDFIGAQFGGSALVKIDLGSQQRTLMARLERWRGEAEGGAGASRADSTFTVPPARHTRSRSGSRCRSHSSEGGQENNNSGQLHRSRADSHDRLGAHEGTESDEDADVFYDEPVRGGRGPSPFRVRNGSLPSLPARRTGGGGGEMEYARPAAVTRRSSSSSLTRGSGGSASPHAASRRHALRIRLVVHAASGLPMARDHRGLLTAPCALISVNGRDGELRSPAQPPTRSPRFEWSCTFDVSGERRNVVVKVLHRDADGNDVPLGFVSLPLPMATVRGADYELVELGGAGGSVSGEASTITISCESCASPRPPSKLAGDDGAWSAPVPVAPDPDDRIIPGHGSGPGSGSLLDDYYAAQIGRARTNSRLSAASSMTLPGAGAGGASSAPYRRRSRSTDILILESKEEIETRLRRNMTELDILMSRLDRR</sequence>
<feature type="compositionally biased region" description="Low complexity" evidence="1">
    <location>
        <begin position="307"/>
        <end position="326"/>
    </location>
</feature>
<organism evidence="3 4">
    <name type="scientific">Pristionchus pacificus</name>
    <name type="common">Parasitic nematode worm</name>
    <dbReference type="NCBI Taxonomy" id="54126"/>
    <lineage>
        <taxon>Eukaryota</taxon>
        <taxon>Metazoa</taxon>
        <taxon>Ecdysozoa</taxon>
        <taxon>Nematoda</taxon>
        <taxon>Chromadorea</taxon>
        <taxon>Rhabditida</taxon>
        <taxon>Rhabditina</taxon>
        <taxon>Diplogasteromorpha</taxon>
        <taxon>Diplogasteroidea</taxon>
        <taxon>Neodiplogasteridae</taxon>
        <taxon>Pristionchus</taxon>
    </lineage>
</organism>
<feature type="compositionally biased region" description="Basic residues" evidence="1">
    <location>
        <begin position="208"/>
        <end position="220"/>
    </location>
</feature>
<feature type="domain" description="C2" evidence="2">
    <location>
        <begin position="316"/>
        <end position="437"/>
    </location>
</feature>
<dbReference type="InterPro" id="IPR035892">
    <property type="entry name" value="C2_domain_sf"/>
</dbReference>
<dbReference type="AlphaFoldDB" id="A0A8R1UHY2"/>
<feature type="compositionally biased region" description="Acidic residues" evidence="1">
    <location>
        <begin position="253"/>
        <end position="262"/>
    </location>
</feature>
<dbReference type="Gene3D" id="2.60.40.150">
    <property type="entry name" value="C2 domain"/>
    <property type="match status" value="1"/>
</dbReference>
<name>A0A8R1UHY2_PRIPA</name>
<dbReference type="Proteomes" id="UP000005239">
    <property type="component" value="Unassembled WGS sequence"/>
</dbReference>
<evidence type="ECO:0000256" key="1">
    <source>
        <dbReference type="SAM" id="MobiDB-lite"/>
    </source>
</evidence>
<evidence type="ECO:0000313" key="3">
    <source>
        <dbReference type="EnsemblMetazoa" id="PPA25069.1"/>
    </source>
</evidence>
<accession>A0A8R1UHY2</accession>
<dbReference type="InterPro" id="IPR000008">
    <property type="entry name" value="C2_dom"/>
</dbReference>
<reference evidence="3" key="2">
    <citation type="submission" date="2022-06" db="UniProtKB">
        <authorList>
            <consortium name="EnsemblMetazoa"/>
        </authorList>
    </citation>
    <scope>IDENTIFICATION</scope>
    <source>
        <strain evidence="3">PS312</strain>
    </source>
</reference>
<evidence type="ECO:0000259" key="2">
    <source>
        <dbReference type="PROSITE" id="PS50004"/>
    </source>
</evidence>
<feature type="region of interest" description="Disordered" evidence="1">
    <location>
        <begin position="459"/>
        <end position="496"/>
    </location>
</feature>
<evidence type="ECO:0000313" key="4">
    <source>
        <dbReference type="Proteomes" id="UP000005239"/>
    </source>
</evidence>
<feature type="compositionally biased region" description="Basic and acidic residues" evidence="1">
    <location>
        <begin position="238"/>
        <end position="252"/>
    </location>
</feature>
<reference evidence="4" key="1">
    <citation type="journal article" date="2008" name="Nat. Genet.">
        <title>The Pristionchus pacificus genome provides a unique perspective on nematode lifestyle and parasitism.</title>
        <authorList>
            <person name="Dieterich C."/>
            <person name="Clifton S.W."/>
            <person name="Schuster L.N."/>
            <person name="Chinwalla A."/>
            <person name="Delehaunty K."/>
            <person name="Dinkelacker I."/>
            <person name="Fulton L."/>
            <person name="Fulton R."/>
            <person name="Godfrey J."/>
            <person name="Minx P."/>
            <person name="Mitreva M."/>
            <person name="Roeseler W."/>
            <person name="Tian H."/>
            <person name="Witte H."/>
            <person name="Yang S.P."/>
            <person name="Wilson R.K."/>
            <person name="Sommer R.J."/>
        </authorList>
    </citation>
    <scope>NUCLEOTIDE SEQUENCE [LARGE SCALE GENOMIC DNA]</scope>
    <source>
        <strain evidence="4">PS312</strain>
    </source>
</reference>
<dbReference type="SUPFAM" id="SSF49562">
    <property type="entry name" value="C2 domain (Calcium/lipid-binding domain, CaLB)"/>
    <property type="match status" value="1"/>
</dbReference>
<dbReference type="CDD" id="cd00030">
    <property type="entry name" value="C2"/>
    <property type="match status" value="1"/>
</dbReference>
<dbReference type="PROSITE" id="PS50004">
    <property type="entry name" value="C2"/>
    <property type="match status" value="1"/>
</dbReference>
<feature type="region of interest" description="Disordered" evidence="1">
    <location>
        <begin position="189"/>
        <end position="328"/>
    </location>
</feature>
<dbReference type="EnsemblMetazoa" id="PPA25069.1">
    <property type="protein sequence ID" value="PPA25069.1"/>
    <property type="gene ID" value="WBGene00114623"/>
</dbReference>
<proteinExistence type="predicted"/>
<feature type="compositionally biased region" description="Polar residues" evidence="1">
    <location>
        <begin position="224"/>
        <end position="235"/>
    </location>
</feature>
<dbReference type="Pfam" id="PF00168">
    <property type="entry name" value="C2"/>
    <property type="match status" value="1"/>
</dbReference>
<gene>
    <name evidence="3" type="primary">WBGene00114623</name>
</gene>
<keyword evidence="4" id="KW-1185">Reference proteome</keyword>
<protein>
    <recommendedName>
        <fullName evidence="2">C2 domain-containing protein</fullName>
    </recommendedName>
</protein>